<accession>A0ABT9QAN3</accession>
<proteinExistence type="predicted"/>
<keyword evidence="3" id="KW-1185">Reference proteome</keyword>
<dbReference type="Proteomes" id="UP001225356">
    <property type="component" value="Unassembled WGS sequence"/>
</dbReference>
<name>A0ABT9QAN3_9ACTN</name>
<reference evidence="2 3" key="1">
    <citation type="submission" date="2023-07" db="EMBL/GenBank/DDBJ databases">
        <title>Sequencing the genomes of 1000 actinobacteria strains.</title>
        <authorList>
            <person name="Klenk H.-P."/>
        </authorList>
    </citation>
    <scope>NUCLEOTIDE SEQUENCE [LARGE SCALE GENOMIC DNA]</scope>
    <source>
        <strain evidence="2 3">DSM 46740</strain>
    </source>
</reference>
<dbReference type="EMBL" id="JAUSQU010000001">
    <property type="protein sequence ID" value="MDP9843348.1"/>
    <property type="molecule type" value="Genomic_DNA"/>
</dbReference>
<organism evidence="2 3">
    <name type="scientific">Streptosporangium lutulentum</name>
    <dbReference type="NCBI Taxonomy" id="1461250"/>
    <lineage>
        <taxon>Bacteria</taxon>
        <taxon>Bacillati</taxon>
        <taxon>Actinomycetota</taxon>
        <taxon>Actinomycetes</taxon>
        <taxon>Streptosporangiales</taxon>
        <taxon>Streptosporangiaceae</taxon>
        <taxon>Streptosporangium</taxon>
    </lineage>
</organism>
<evidence type="ECO:0000313" key="2">
    <source>
        <dbReference type="EMBL" id="MDP9843348.1"/>
    </source>
</evidence>
<sequence>MNPNTKTGRAQLARRARRNGHFDHPARPGQPRRLEVLCPLCLQMASTAWESGKTTIALLDAAMDNHLLHDCTKGPQQ</sequence>
<evidence type="ECO:0000313" key="3">
    <source>
        <dbReference type="Proteomes" id="UP001225356"/>
    </source>
</evidence>
<comment type="caution">
    <text evidence="2">The sequence shown here is derived from an EMBL/GenBank/DDBJ whole genome shotgun (WGS) entry which is preliminary data.</text>
</comment>
<gene>
    <name evidence="2" type="ORF">J2853_002559</name>
</gene>
<evidence type="ECO:0000256" key="1">
    <source>
        <dbReference type="SAM" id="MobiDB-lite"/>
    </source>
</evidence>
<protein>
    <submittedName>
        <fullName evidence="2">Uncharacterized protein</fullName>
    </submittedName>
</protein>
<feature type="region of interest" description="Disordered" evidence="1">
    <location>
        <begin position="1"/>
        <end position="30"/>
    </location>
</feature>
<dbReference type="RefSeq" id="WP_307557510.1">
    <property type="nucleotide sequence ID" value="NZ_JAUSQU010000001.1"/>
</dbReference>